<keyword evidence="1" id="KW-0175">Coiled coil</keyword>
<dbReference type="AlphaFoldDB" id="A0A7S4HPR5"/>
<dbReference type="PROSITE" id="PS50053">
    <property type="entry name" value="UBIQUITIN_2"/>
    <property type="match status" value="1"/>
</dbReference>
<dbReference type="Gene3D" id="3.10.20.90">
    <property type="entry name" value="Phosphatidylinositol 3-kinase Catalytic Subunit, Chain A, domain 1"/>
    <property type="match status" value="1"/>
</dbReference>
<protein>
    <recommendedName>
        <fullName evidence="2">Ubiquitin-like domain-containing protein</fullName>
    </recommendedName>
</protein>
<sequence>MIQFSLQKKQIRMISKIPPDQQRLIHAGRQLEDAKTMAEYCIGRESTLHLVLKLRGGMFHVASGFEDTNGEFSYVAVKVNGKEFIIHPGWSGTEIVENFSQAMKESDPCAFLQSRFRITAVKLYAKNIAAKEKRLQEEQTRISNARTLLTVIDLTEDSNSE</sequence>
<evidence type="ECO:0000259" key="2">
    <source>
        <dbReference type="PROSITE" id="PS50053"/>
    </source>
</evidence>
<dbReference type="InterPro" id="IPR000626">
    <property type="entry name" value="Ubiquitin-like_dom"/>
</dbReference>
<reference evidence="3" key="1">
    <citation type="submission" date="2021-01" db="EMBL/GenBank/DDBJ databases">
        <authorList>
            <person name="Corre E."/>
            <person name="Pelletier E."/>
            <person name="Niang G."/>
            <person name="Scheremetjew M."/>
            <person name="Finn R."/>
            <person name="Kale V."/>
            <person name="Holt S."/>
            <person name="Cochrane G."/>
            <person name="Meng A."/>
            <person name="Brown T."/>
            <person name="Cohen L."/>
        </authorList>
    </citation>
    <scope>NUCLEOTIDE SEQUENCE</scope>
    <source>
        <strain evidence="3">DIVA3 518/3/11/1/6</strain>
    </source>
</reference>
<dbReference type="EMBL" id="HBKP01004308">
    <property type="protein sequence ID" value="CAE2205579.1"/>
    <property type="molecule type" value="Transcribed_RNA"/>
</dbReference>
<dbReference type="PRINTS" id="PR00348">
    <property type="entry name" value="UBIQUITIN"/>
</dbReference>
<dbReference type="Pfam" id="PF00240">
    <property type="entry name" value="ubiquitin"/>
    <property type="match status" value="1"/>
</dbReference>
<organism evidence="3">
    <name type="scientific">Vannella robusta</name>
    <dbReference type="NCBI Taxonomy" id="1487602"/>
    <lineage>
        <taxon>Eukaryota</taxon>
        <taxon>Amoebozoa</taxon>
        <taxon>Discosea</taxon>
        <taxon>Flabellinia</taxon>
        <taxon>Vannellidae</taxon>
        <taxon>Vannella</taxon>
    </lineage>
</organism>
<dbReference type="InterPro" id="IPR019956">
    <property type="entry name" value="Ubiquitin_dom"/>
</dbReference>
<dbReference type="InterPro" id="IPR050158">
    <property type="entry name" value="Ubiquitin_ubiquitin-like"/>
</dbReference>
<dbReference type="SUPFAM" id="SSF54236">
    <property type="entry name" value="Ubiquitin-like"/>
    <property type="match status" value="1"/>
</dbReference>
<dbReference type="PANTHER" id="PTHR10666">
    <property type="entry name" value="UBIQUITIN"/>
    <property type="match status" value="1"/>
</dbReference>
<proteinExistence type="predicted"/>
<gene>
    <name evidence="3" type="ORF">VSP0166_LOCUS3104</name>
</gene>
<feature type="coiled-coil region" evidence="1">
    <location>
        <begin position="121"/>
        <end position="148"/>
    </location>
</feature>
<name>A0A7S4HPR5_9EUKA</name>
<accession>A0A7S4HPR5</accession>
<evidence type="ECO:0000256" key="1">
    <source>
        <dbReference type="SAM" id="Coils"/>
    </source>
</evidence>
<evidence type="ECO:0000313" key="3">
    <source>
        <dbReference type="EMBL" id="CAE2205579.1"/>
    </source>
</evidence>
<dbReference type="InterPro" id="IPR029071">
    <property type="entry name" value="Ubiquitin-like_domsf"/>
</dbReference>
<feature type="domain" description="Ubiquitin-like" evidence="2">
    <location>
        <begin position="8"/>
        <end position="57"/>
    </location>
</feature>